<keyword evidence="5" id="KW-0808">Transferase</keyword>
<dbReference type="eggNOG" id="COG0463">
    <property type="taxonomic scope" value="Bacteria"/>
</dbReference>
<dbReference type="GeneID" id="92841896"/>
<dbReference type="InterPro" id="IPR013105">
    <property type="entry name" value="TPR_2"/>
</dbReference>
<dbReference type="InterPro" id="IPR011990">
    <property type="entry name" value="TPR-like_helical_dom_sf"/>
</dbReference>
<dbReference type="CDD" id="cd02511">
    <property type="entry name" value="Beta4Glucosyltransferase"/>
    <property type="match status" value="1"/>
</dbReference>
<evidence type="ECO:0000313" key="6">
    <source>
        <dbReference type="Proteomes" id="UP000016511"/>
    </source>
</evidence>
<protein>
    <submittedName>
        <fullName evidence="5">Glycosyltransferase, group 2 family protein</fullName>
    </submittedName>
</protein>
<evidence type="ECO:0000256" key="1">
    <source>
        <dbReference type="ARBA" id="ARBA00022737"/>
    </source>
</evidence>
<keyword evidence="2 3" id="KW-0802">TPR repeat</keyword>
<dbReference type="Proteomes" id="UP000016511">
    <property type="component" value="Unassembled WGS sequence"/>
</dbReference>
<dbReference type="SMART" id="SM00028">
    <property type="entry name" value="TPR"/>
    <property type="match status" value="6"/>
</dbReference>
<evidence type="ECO:0000259" key="4">
    <source>
        <dbReference type="Pfam" id="PF00535"/>
    </source>
</evidence>
<dbReference type="Pfam" id="PF00535">
    <property type="entry name" value="Glycos_transf_2"/>
    <property type="match status" value="1"/>
</dbReference>
<proteinExistence type="predicted"/>
<dbReference type="Gene3D" id="3.90.550.10">
    <property type="entry name" value="Spore Coat Polysaccharide Biosynthesis Protein SpsA, Chain A"/>
    <property type="match status" value="1"/>
</dbReference>
<dbReference type="SUPFAM" id="SSF48452">
    <property type="entry name" value="TPR-like"/>
    <property type="match status" value="2"/>
</dbReference>
<gene>
    <name evidence="5" type="ORF">HMPREF0083_05820</name>
</gene>
<sequence>MSAKKAKKKKISLCMIVKDEERYLPACLESVRTFVHEIIIVDTGSKDRTVEIAKKYGAKVFYTPWEDDFAKARNVSLEKATGDWILHLDADEQFEQEDKAKILSLVRSGTAEGYLFQVINYNFESTGDVCVFPSLRLWKNKPEYRFVGALHEQISLSIIEHTTADSLSVTPIRIHHYGYAEAVMKEKRKTERNIKIAELEVKKHPENGFYHYNLGTEYLRLHRYQEAIQQFQLAWEHSRGVQEVWVASLFKNYTSTLLMIRKFPEALHLLNKGIQLFPDFADLFYLKAVCHFELGQYHQAAELFQQCLMVGASPTPQYPSNRALSNEKAHYALALAYEKLNQVDKAIHHFQQAYLCNRNLKESLYQLFPLLCRKDSMEQARTRLHDIVQPAQVEEYTLLAQIFMTWHQYSAARHCLLEAERIEPNNQQIFYLAGICSLREGNYAQAVYWFKRLDKMSPNYDVAQLFLYYCYAAVGQQEAALHLLSSIEKNEPFLRALAKVYLEEAALLLQEGLFYHPGSSIINPKQIHQIREVMSLA</sequence>
<dbReference type="GO" id="GO:0016740">
    <property type="term" value="F:transferase activity"/>
    <property type="evidence" value="ECO:0007669"/>
    <property type="project" value="UniProtKB-KW"/>
</dbReference>
<organism evidence="5 6">
    <name type="scientific">Aneurinibacillus aneurinilyticus ATCC 12856</name>
    <dbReference type="NCBI Taxonomy" id="649747"/>
    <lineage>
        <taxon>Bacteria</taxon>
        <taxon>Bacillati</taxon>
        <taxon>Bacillota</taxon>
        <taxon>Bacilli</taxon>
        <taxon>Bacillales</taxon>
        <taxon>Paenibacillaceae</taxon>
        <taxon>Aneurinibacillus group</taxon>
        <taxon>Aneurinibacillus</taxon>
    </lineage>
</organism>
<feature type="repeat" description="TPR" evidence="3">
    <location>
        <begin position="427"/>
        <end position="460"/>
    </location>
</feature>
<comment type="caution">
    <text evidence="5">The sequence shown here is derived from an EMBL/GenBank/DDBJ whole genome shotgun (WGS) entry which is preliminary data.</text>
</comment>
<accession>U1W968</accession>
<dbReference type="PATRIC" id="fig|649747.3.peg.5217"/>
<dbReference type="Pfam" id="PF07719">
    <property type="entry name" value="TPR_2"/>
    <property type="match status" value="1"/>
</dbReference>
<dbReference type="PROSITE" id="PS50005">
    <property type="entry name" value="TPR"/>
    <property type="match status" value="2"/>
</dbReference>
<evidence type="ECO:0000256" key="3">
    <source>
        <dbReference type="PROSITE-ProRule" id="PRU00339"/>
    </source>
</evidence>
<dbReference type="AlphaFoldDB" id="U1W968"/>
<dbReference type="EMBL" id="AWSJ01000365">
    <property type="protein sequence ID" value="ERI05054.1"/>
    <property type="molecule type" value="Genomic_DNA"/>
</dbReference>
<name>U1W968_ANEAE</name>
<dbReference type="InterPro" id="IPR001173">
    <property type="entry name" value="Glyco_trans_2-like"/>
</dbReference>
<keyword evidence="1" id="KW-0677">Repeat</keyword>
<dbReference type="InterPro" id="IPR019734">
    <property type="entry name" value="TPR_rpt"/>
</dbReference>
<dbReference type="Pfam" id="PF13432">
    <property type="entry name" value="TPR_16"/>
    <property type="match status" value="2"/>
</dbReference>
<dbReference type="Gene3D" id="1.25.40.10">
    <property type="entry name" value="Tetratricopeptide repeat domain"/>
    <property type="match status" value="3"/>
</dbReference>
<reference evidence="5 6" key="1">
    <citation type="submission" date="2013-08" db="EMBL/GenBank/DDBJ databases">
        <authorList>
            <person name="Weinstock G."/>
            <person name="Sodergren E."/>
            <person name="Wylie T."/>
            <person name="Fulton L."/>
            <person name="Fulton R."/>
            <person name="Fronick C."/>
            <person name="O'Laughlin M."/>
            <person name="Godfrey J."/>
            <person name="Miner T."/>
            <person name="Herter B."/>
            <person name="Appelbaum E."/>
            <person name="Cordes M."/>
            <person name="Lek S."/>
            <person name="Wollam A."/>
            <person name="Pepin K.H."/>
            <person name="Palsikar V.B."/>
            <person name="Mitreva M."/>
            <person name="Wilson R.K."/>
        </authorList>
    </citation>
    <scope>NUCLEOTIDE SEQUENCE [LARGE SCALE GENOMIC DNA]</scope>
    <source>
        <strain evidence="5 6">ATCC 12856</strain>
    </source>
</reference>
<dbReference type="SUPFAM" id="SSF53448">
    <property type="entry name" value="Nucleotide-diphospho-sugar transferases"/>
    <property type="match status" value="1"/>
</dbReference>
<dbReference type="InterPro" id="IPR029044">
    <property type="entry name" value="Nucleotide-diphossugar_trans"/>
</dbReference>
<dbReference type="eggNOG" id="COG0457">
    <property type="taxonomic scope" value="Bacteria"/>
</dbReference>
<dbReference type="HOGENOM" id="CLU_023736_1_0_9"/>
<evidence type="ECO:0000313" key="5">
    <source>
        <dbReference type="EMBL" id="ERI05054.1"/>
    </source>
</evidence>
<dbReference type="STRING" id="649747.HMPREF0083_05820"/>
<dbReference type="PANTHER" id="PTHR43630:SF2">
    <property type="entry name" value="GLYCOSYLTRANSFERASE"/>
    <property type="match status" value="1"/>
</dbReference>
<feature type="repeat" description="TPR" evidence="3">
    <location>
        <begin position="327"/>
        <end position="360"/>
    </location>
</feature>
<evidence type="ECO:0000256" key="2">
    <source>
        <dbReference type="ARBA" id="ARBA00022803"/>
    </source>
</evidence>
<dbReference type="PANTHER" id="PTHR43630">
    <property type="entry name" value="POLY-BETA-1,6-N-ACETYL-D-GLUCOSAMINE SYNTHASE"/>
    <property type="match status" value="1"/>
</dbReference>
<dbReference type="RefSeq" id="WP_021619759.1">
    <property type="nucleotide sequence ID" value="NZ_KE952701.1"/>
</dbReference>
<feature type="domain" description="Glycosyltransferase 2-like" evidence="4">
    <location>
        <begin position="12"/>
        <end position="126"/>
    </location>
</feature>
<keyword evidence="6" id="KW-1185">Reference proteome</keyword>